<dbReference type="EMBL" id="UOYP01000570">
    <property type="protein sequence ID" value="VAY89327.1"/>
    <property type="molecule type" value="Genomic_DNA"/>
</dbReference>
<name>A0A3P3ZR08_9ZZZZ</name>
<proteinExistence type="predicted"/>
<keyword evidence="1" id="KW-1133">Transmembrane helix</keyword>
<gene>
    <name evidence="2" type="ORF">CARN8_6110013</name>
</gene>
<accession>A0A3P3ZR08</accession>
<evidence type="ECO:0000313" key="2">
    <source>
        <dbReference type="EMBL" id="VAY89327.1"/>
    </source>
</evidence>
<protein>
    <submittedName>
        <fullName evidence="2">Uncharacterized protein</fullName>
    </submittedName>
</protein>
<feature type="transmembrane region" description="Helical" evidence="1">
    <location>
        <begin position="20"/>
        <end position="42"/>
    </location>
</feature>
<organism evidence="2">
    <name type="scientific">mine drainage metagenome</name>
    <dbReference type="NCBI Taxonomy" id="410659"/>
    <lineage>
        <taxon>unclassified sequences</taxon>
        <taxon>metagenomes</taxon>
        <taxon>ecological metagenomes</taxon>
    </lineage>
</organism>
<keyword evidence="1" id="KW-0812">Transmembrane</keyword>
<evidence type="ECO:0000256" key="1">
    <source>
        <dbReference type="SAM" id="Phobius"/>
    </source>
</evidence>
<keyword evidence="1" id="KW-0472">Membrane</keyword>
<sequence length="51" mass="5778">MSLIQPFSRHSRQGDIEMIGTIAAVLGISLAFSSMLLSWYVLMPRKRHGHH</sequence>
<reference evidence="2" key="1">
    <citation type="submission" date="2018-10" db="EMBL/GenBank/DDBJ databases">
        <authorList>
            <person name="Plewniak F."/>
        </authorList>
    </citation>
    <scope>NUCLEOTIDE SEQUENCE</scope>
</reference>
<dbReference type="AlphaFoldDB" id="A0A3P3ZR08"/>